<feature type="compositionally biased region" description="Low complexity" evidence="1">
    <location>
        <begin position="128"/>
        <end position="142"/>
    </location>
</feature>
<dbReference type="Gene3D" id="1.10.150.20">
    <property type="entry name" value="5' to 3' exonuclease, C-terminal subdomain"/>
    <property type="match status" value="1"/>
</dbReference>
<comment type="caution">
    <text evidence="2">The sequence shown here is derived from an EMBL/GenBank/DDBJ whole genome shotgun (WGS) entry which is preliminary data.</text>
</comment>
<sequence length="247" mass="25827">MNCLAVQRDNHHYTGKTTPETGVDMFFAAKIDPTRLFPRPGEGPIEYWTSLSPMAPLFGVPWRFADIATEGPAPRRASKPQRSAIRKDVADAELVTEKAPGRSAPAATPANGAAPHPAPAKPAPAKPSPVEAVADKPVAPRADAPKADAAKADASKAETAKPEAAKVEAARPEAVKAAPKAADDLTQLKGVGPKMAANLNAQGVSSFADIAAWDDARIDQMDEALGGLPGRIRRDDWVGQAKALIKG</sequence>
<feature type="region of interest" description="Disordered" evidence="1">
    <location>
        <begin position="96"/>
        <end position="181"/>
    </location>
</feature>
<feature type="compositionally biased region" description="Low complexity" evidence="1">
    <location>
        <begin position="104"/>
        <end position="115"/>
    </location>
</feature>
<dbReference type="AlphaFoldDB" id="A0A6L5Z3L6"/>
<evidence type="ECO:0000313" key="3">
    <source>
        <dbReference type="Proteomes" id="UP000474957"/>
    </source>
</evidence>
<dbReference type="EMBL" id="WIND01000016">
    <property type="protein sequence ID" value="MSU91138.1"/>
    <property type="molecule type" value="Genomic_DNA"/>
</dbReference>
<reference evidence="2 3" key="1">
    <citation type="submission" date="2019-10" db="EMBL/GenBank/DDBJ databases">
        <title>Cognatihalovulum marinum gen. nov. sp. nov., a new member of the family Rhodobacteraceae isolated from deep seawater of the Northwest Indian Ocean.</title>
        <authorList>
            <person name="Ruan C."/>
            <person name="Wang J."/>
            <person name="Zheng X."/>
            <person name="Song L."/>
            <person name="Zhu Y."/>
            <person name="Huang Y."/>
            <person name="Lu Z."/>
            <person name="Du W."/>
            <person name="Huang L."/>
            <person name="Dai X."/>
        </authorList>
    </citation>
    <scope>NUCLEOTIDE SEQUENCE [LARGE SCALE GENOMIC DNA]</scope>
    <source>
        <strain evidence="2 3">2CG4</strain>
    </source>
</reference>
<proteinExistence type="predicted"/>
<feature type="compositionally biased region" description="Pro residues" evidence="1">
    <location>
        <begin position="116"/>
        <end position="127"/>
    </location>
</feature>
<dbReference type="Proteomes" id="UP000474957">
    <property type="component" value="Unassembled WGS sequence"/>
</dbReference>
<keyword evidence="3" id="KW-1185">Reference proteome</keyword>
<accession>A0A6L5Z3L6</accession>
<evidence type="ECO:0000313" key="2">
    <source>
        <dbReference type="EMBL" id="MSU91138.1"/>
    </source>
</evidence>
<protein>
    <submittedName>
        <fullName evidence="2">Uncharacterized protein</fullName>
    </submittedName>
</protein>
<name>A0A6L5Z3L6_9RHOB</name>
<feature type="compositionally biased region" description="Basic and acidic residues" evidence="1">
    <location>
        <begin position="143"/>
        <end position="174"/>
    </location>
</feature>
<dbReference type="Pfam" id="PF14520">
    <property type="entry name" value="HHH_5"/>
    <property type="match status" value="1"/>
</dbReference>
<evidence type="ECO:0000256" key="1">
    <source>
        <dbReference type="SAM" id="MobiDB-lite"/>
    </source>
</evidence>
<gene>
    <name evidence="2" type="ORF">GE300_16235</name>
</gene>
<organism evidence="2 3">
    <name type="scientific">Halovulum marinum</name>
    <dbReference type="NCBI Taxonomy" id="2662447"/>
    <lineage>
        <taxon>Bacteria</taxon>
        <taxon>Pseudomonadati</taxon>
        <taxon>Pseudomonadota</taxon>
        <taxon>Alphaproteobacteria</taxon>
        <taxon>Rhodobacterales</taxon>
        <taxon>Paracoccaceae</taxon>
        <taxon>Halovulum</taxon>
    </lineage>
</organism>